<organism evidence="3 4">
    <name type="scientific">Maioricimonas rarisocia</name>
    <dbReference type="NCBI Taxonomy" id="2528026"/>
    <lineage>
        <taxon>Bacteria</taxon>
        <taxon>Pseudomonadati</taxon>
        <taxon>Planctomycetota</taxon>
        <taxon>Planctomycetia</taxon>
        <taxon>Planctomycetales</taxon>
        <taxon>Planctomycetaceae</taxon>
        <taxon>Maioricimonas</taxon>
    </lineage>
</organism>
<proteinExistence type="predicted"/>
<evidence type="ECO:0000313" key="3">
    <source>
        <dbReference type="EMBL" id="QDU41158.1"/>
    </source>
</evidence>
<gene>
    <name evidence="3" type="ORF">Mal4_55230</name>
</gene>
<dbReference type="RefSeq" id="WP_197443885.1">
    <property type="nucleotide sequence ID" value="NZ_CP036275.1"/>
</dbReference>
<sequence length="403" mass="45068" precursor="true">MPPTTRLLMSAALLALLTLSATVGRADDAPAATVETPEAPATAGEATAPEPVTEEAIAAAIERGVDFLVESQNANGSWGSPTRTKGLNIYAPIPGAHHAFRAAVTSLCVAALCDIDSDRADARSALERGENWLIENLPTVRRATPDAIYNVWAHGYSIQALVRMAQRTEDADRREIIRDLVEQQFDRLARYESVDGGWGYYDFDVGSKQPGGSSISFVNAAILIALYEAREAGFEPPERLVQRAIDATQRQRLPDFSYLYGEYLKWQPRRGINRPGGSLGRSQACNAALRLWGDEKITDEVIAVWLQKLLDRGGWLDIGRKRPIPHEAWFQVAGYFFYFGYYYAGYEIEILPADDRTPYQQGLARVMLDRQENDGSWWDFPFYDYHQPYGTAFALMTLVRCQR</sequence>
<dbReference type="InterPro" id="IPR008930">
    <property type="entry name" value="Terpenoid_cyclase/PrenylTrfase"/>
</dbReference>
<dbReference type="Proteomes" id="UP000320496">
    <property type="component" value="Chromosome"/>
</dbReference>
<evidence type="ECO:0000313" key="4">
    <source>
        <dbReference type="Proteomes" id="UP000320496"/>
    </source>
</evidence>
<dbReference type="KEGG" id="mri:Mal4_55230"/>
<dbReference type="CDD" id="cd00688">
    <property type="entry name" value="ISOPREN_C2_like"/>
    <property type="match status" value="1"/>
</dbReference>
<reference evidence="3 4" key="1">
    <citation type="submission" date="2019-02" db="EMBL/GenBank/DDBJ databases">
        <title>Deep-cultivation of Planctomycetes and their phenomic and genomic characterization uncovers novel biology.</title>
        <authorList>
            <person name="Wiegand S."/>
            <person name="Jogler M."/>
            <person name="Boedeker C."/>
            <person name="Pinto D."/>
            <person name="Vollmers J."/>
            <person name="Rivas-Marin E."/>
            <person name="Kohn T."/>
            <person name="Peeters S.H."/>
            <person name="Heuer A."/>
            <person name="Rast P."/>
            <person name="Oberbeckmann S."/>
            <person name="Bunk B."/>
            <person name="Jeske O."/>
            <person name="Meyerdierks A."/>
            <person name="Storesund J.E."/>
            <person name="Kallscheuer N."/>
            <person name="Luecker S."/>
            <person name="Lage O.M."/>
            <person name="Pohl T."/>
            <person name="Merkel B.J."/>
            <person name="Hornburger P."/>
            <person name="Mueller R.-W."/>
            <person name="Bruemmer F."/>
            <person name="Labrenz M."/>
            <person name="Spormann A.M."/>
            <person name="Op den Camp H."/>
            <person name="Overmann J."/>
            <person name="Amann R."/>
            <person name="Jetten M.S.M."/>
            <person name="Mascher T."/>
            <person name="Medema M.H."/>
            <person name="Devos D.P."/>
            <person name="Kaster A.-K."/>
            <person name="Ovreas L."/>
            <person name="Rohde M."/>
            <person name="Galperin M.Y."/>
            <person name="Jogler C."/>
        </authorList>
    </citation>
    <scope>NUCLEOTIDE SEQUENCE [LARGE SCALE GENOMIC DNA]</scope>
    <source>
        <strain evidence="3 4">Mal4</strain>
    </source>
</reference>
<name>A0A517ZF95_9PLAN</name>
<keyword evidence="4" id="KW-1185">Reference proteome</keyword>
<feature type="compositionally biased region" description="Low complexity" evidence="1">
    <location>
        <begin position="29"/>
        <end position="51"/>
    </location>
</feature>
<dbReference type="SUPFAM" id="SSF48239">
    <property type="entry name" value="Terpenoid cyclases/Protein prenyltransferases"/>
    <property type="match status" value="1"/>
</dbReference>
<dbReference type="EMBL" id="CP036275">
    <property type="protein sequence ID" value="QDU41158.1"/>
    <property type="molecule type" value="Genomic_DNA"/>
</dbReference>
<evidence type="ECO:0008006" key="5">
    <source>
        <dbReference type="Google" id="ProtNLM"/>
    </source>
</evidence>
<protein>
    <recommendedName>
        <fullName evidence="5">Squalene cyclase C-terminal domain-containing protein</fullName>
    </recommendedName>
</protein>
<feature type="chain" id="PRO_5021815435" description="Squalene cyclase C-terminal domain-containing protein" evidence="2">
    <location>
        <begin position="26"/>
        <end position="403"/>
    </location>
</feature>
<evidence type="ECO:0000256" key="1">
    <source>
        <dbReference type="SAM" id="MobiDB-lite"/>
    </source>
</evidence>
<accession>A0A517ZF95</accession>
<feature type="signal peptide" evidence="2">
    <location>
        <begin position="1"/>
        <end position="25"/>
    </location>
</feature>
<dbReference type="AlphaFoldDB" id="A0A517ZF95"/>
<dbReference type="Gene3D" id="1.50.10.20">
    <property type="match status" value="1"/>
</dbReference>
<feature type="region of interest" description="Disordered" evidence="1">
    <location>
        <begin position="28"/>
        <end position="51"/>
    </location>
</feature>
<evidence type="ECO:0000256" key="2">
    <source>
        <dbReference type="SAM" id="SignalP"/>
    </source>
</evidence>
<keyword evidence="2" id="KW-0732">Signal</keyword>
<dbReference type="SUPFAM" id="SSF81853">
    <property type="entry name" value="Family 10 polysaccharide lyase"/>
    <property type="match status" value="1"/>
</dbReference>